<evidence type="ECO:0000259" key="1">
    <source>
        <dbReference type="Pfam" id="PF17111"/>
    </source>
</evidence>
<dbReference type="Pfam" id="PF17111">
    <property type="entry name" value="PigL_N"/>
    <property type="match status" value="1"/>
</dbReference>
<reference evidence="2 3" key="1">
    <citation type="submission" date="2016-10" db="EMBL/GenBank/DDBJ databases">
        <title>Draft genome sequence of Coniochaeta ligniaria NRRL30616, a lignocellulolytic fungus for bioabatement of inhibitors in plant biomass hydrolysates.</title>
        <authorList>
            <consortium name="DOE Joint Genome Institute"/>
            <person name="Jimenez D.J."/>
            <person name="Hector R.E."/>
            <person name="Riley R."/>
            <person name="Sun H."/>
            <person name="Grigoriev I.V."/>
            <person name="Van Elsas J.D."/>
            <person name="Nichols N.N."/>
        </authorList>
    </citation>
    <scope>NUCLEOTIDE SEQUENCE [LARGE SCALE GENOMIC DNA]</scope>
    <source>
        <strain evidence="2 3">NRRL 30616</strain>
    </source>
</reference>
<keyword evidence="3" id="KW-1185">Reference proteome</keyword>
<feature type="domain" description="Azaphilone pigments biosynthesis cluster protein L N-terminal" evidence="1">
    <location>
        <begin position="2"/>
        <end position="137"/>
    </location>
</feature>
<dbReference type="EMBL" id="KV875099">
    <property type="protein sequence ID" value="OIW27996.1"/>
    <property type="molecule type" value="Genomic_DNA"/>
</dbReference>
<gene>
    <name evidence="2" type="ORF">CONLIGDRAFT_634325</name>
</gene>
<evidence type="ECO:0000313" key="3">
    <source>
        <dbReference type="Proteomes" id="UP000182658"/>
    </source>
</evidence>
<sequence length="145" mass="15787">MEGLAFAASVVGVVGPALHCVRQLVDDIQKIVDAPSAVKALKDDLTTIDEALTSLQTISDYQWESLGETVVNQTKAATNLCTQSCEKFRSAIGRWTRHSDVGGGKLSWRDRAMVGFFKQSQLKSTAEQLQNCKSTLTWVVSIAVL</sequence>
<accession>A0A1J7JFG7</accession>
<organism evidence="2 3">
    <name type="scientific">Coniochaeta ligniaria NRRL 30616</name>
    <dbReference type="NCBI Taxonomy" id="1408157"/>
    <lineage>
        <taxon>Eukaryota</taxon>
        <taxon>Fungi</taxon>
        <taxon>Dikarya</taxon>
        <taxon>Ascomycota</taxon>
        <taxon>Pezizomycotina</taxon>
        <taxon>Sordariomycetes</taxon>
        <taxon>Sordariomycetidae</taxon>
        <taxon>Coniochaetales</taxon>
        <taxon>Coniochaetaceae</taxon>
        <taxon>Coniochaeta</taxon>
    </lineage>
</organism>
<evidence type="ECO:0000313" key="2">
    <source>
        <dbReference type="EMBL" id="OIW27996.1"/>
    </source>
</evidence>
<protein>
    <recommendedName>
        <fullName evidence="1">Azaphilone pigments biosynthesis cluster protein L N-terminal domain-containing protein</fullName>
    </recommendedName>
</protein>
<dbReference type="AlphaFoldDB" id="A0A1J7JFG7"/>
<proteinExistence type="predicted"/>
<name>A0A1J7JFG7_9PEZI</name>
<dbReference type="InParanoid" id="A0A1J7JFG7"/>
<dbReference type="OrthoDB" id="432483at2759"/>
<dbReference type="Proteomes" id="UP000182658">
    <property type="component" value="Unassembled WGS sequence"/>
</dbReference>
<dbReference type="InterPro" id="IPR031348">
    <property type="entry name" value="PigL_N"/>
</dbReference>